<accession>A0A6G7Y4S4</accession>
<feature type="domain" description="SAF" evidence="1">
    <location>
        <begin position="45"/>
        <end position="107"/>
    </location>
</feature>
<proteinExistence type="predicted"/>
<dbReference type="RefSeq" id="WP_166232290.1">
    <property type="nucleotide sequence ID" value="NZ_CP049865.1"/>
</dbReference>
<name>A0A6G7Y4S4_9ACTN</name>
<dbReference type="CDD" id="cd11614">
    <property type="entry name" value="SAF_CpaB_FlgA_like"/>
    <property type="match status" value="1"/>
</dbReference>
<sequence>MKPPRAPLSLPRFLRLRRRPLAALCTFVAVLTGLWALSPPPDDRTTVLVAGAALPAGTVLGRGDLVARPLPPEAVPEAAITEPDALVGRALAGPVTAGTVLTEASVASGERLARPGMVVIALPLPSGGIAALVRPGAEIDLIASDGATVAGQVRVLSAPETAEGFGAASRAALIEVSPDAAARLAQLAQTGSLTIAVR</sequence>
<gene>
    <name evidence="2" type="ORF">G7070_04515</name>
</gene>
<dbReference type="KEGG" id="prv:G7070_04515"/>
<dbReference type="Proteomes" id="UP000501058">
    <property type="component" value="Chromosome"/>
</dbReference>
<reference evidence="2 3" key="1">
    <citation type="submission" date="2020-03" db="EMBL/GenBank/DDBJ databases">
        <title>Propioniciclava sp. nov., isolated from Hydrophilus acuminatus.</title>
        <authorList>
            <person name="Hyun D.-W."/>
            <person name="Bae J.-W."/>
        </authorList>
    </citation>
    <scope>NUCLEOTIDE SEQUENCE [LARGE SCALE GENOMIC DNA]</scope>
    <source>
        <strain evidence="2 3">HDW11</strain>
    </source>
</reference>
<dbReference type="InterPro" id="IPR013974">
    <property type="entry name" value="SAF"/>
</dbReference>
<dbReference type="SMART" id="SM00858">
    <property type="entry name" value="SAF"/>
    <property type="match status" value="1"/>
</dbReference>
<evidence type="ECO:0000259" key="1">
    <source>
        <dbReference type="SMART" id="SM00858"/>
    </source>
</evidence>
<dbReference type="EMBL" id="CP049865">
    <property type="protein sequence ID" value="QIK71666.1"/>
    <property type="molecule type" value="Genomic_DNA"/>
</dbReference>
<evidence type="ECO:0000313" key="2">
    <source>
        <dbReference type="EMBL" id="QIK71666.1"/>
    </source>
</evidence>
<keyword evidence="3" id="KW-1185">Reference proteome</keyword>
<dbReference type="AlphaFoldDB" id="A0A6G7Y4S4"/>
<dbReference type="Pfam" id="PF08666">
    <property type="entry name" value="SAF"/>
    <property type="match status" value="1"/>
</dbReference>
<evidence type="ECO:0000313" key="3">
    <source>
        <dbReference type="Proteomes" id="UP000501058"/>
    </source>
</evidence>
<protein>
    <recommendedName>
        <fullName evidence="1">SAF domain-containing protein</fullName>
    </recommendedName>
</protein>
<organism evidence="2 3">
    <name type="scientific">Propioniciclava coleopterorum</name>
    <dbReference type="NCBI Taxonomy" id="2714937"/>
    <lineage>
        <taxon>Bacteria</taxon>
        <taxon>Bacillati</taxon>
        <taxon>Actinomycetota</taxon>
        <taxon>Actinomycetes</taxon>
        <taxon>Propionibacteriales</taxon>
        <taxon>Propionibacteriaceae</taxon>
        <taxon>Propioniciclava</taxon>
    </lineage>
</organism>